<dbReference type="Proteomes" id="UP001239111">
    <property type="component" value="Chromosome 2"/>
</dbReference>
<comment type="caution">
    <text evidence="1">The sequence shown here is derived from an EMBL/GenBank/DDBJ whole genome shotgun (WGS) entry which is preliminary data.</text>
</comment>
<evidence type="ECO:0000313" key="2">
    <source>
        <dbReference type="Proteomes" id="UP001239111"/>
    </source>
</evidence>
<gene>
    <name evidence="1" type="ORF">QAD02_011678</name>
</gene>
<reference evidence="1" key="1">
    <citation type="submission" date="2023-04" db="EMBL/GenBank/DDBJ databases">
        <title>A chromosome-level genome assembly of the parasitoid wasp Eretmocerus hayati.</title>
        <authorList>
            <person name="Zhong Y."/>
            <person name="Liu S."/>
            <person name="Liu Y."/>
        </authorList>
    </citation>
    <scope>NUCLEOTIDE SEQUENCE</scope>
    <source>
        <strain evidence="1">ZJU_SS_LIU_2023</strain>
    </source>
</reference>
<evidence type="ECO:0000313" key="1">
    <source>
        <dbReference type="EMBL" id="KAJ8675892.1"/>
    </source>
</evidence>
<sequence>MFINIGEEAKGQVVFRHHLMLKSVVKAQPTLLWCYKKDLGFSSHRKDRMESIQKKAKSVKLNFNEDDPFELLILLKFSTCSSCSTSKFGSSNPSPLTKLLKN</sequence>
<name>A0ACC2NXP6_9HYME</name>
<dbReference type="EMBL" id="CM056742">
    <property type="protein sequence ID" value="KAJ8675892.1"/>
    <property type="molecule type" value="Genomic_DNA"/>
</dbReference>
<proteinExistence type="predicted"/>
<keyword evidence="2" id="KW-1185">Reference proteome</keyword>
<organism evidence="1 2">
    <name type="scientific">Eretmocerus hayati</name>
    <dbReference type="NCBI Taxonomy" id="131215"/>
    <lineage>
        <taxon>Eukaryota</taxon>
        <taxon>Metazoa</taxon>
        <taxon>Ecdysozoa</taxon>
        <taxon>Arthropoda</taxon>
        <taxon>Hexapoda</taxon>
        <taxon>Insecta</taxon>
        <taxon>Pterygota</taxon>
        <taxon>Neoptera</taxon>
        <taxon>Endopterygota</taxon>
        <taxon>Hymenoptera</taxon>
        <taxon>Apocrita</taxon>
        <taxon>Proctotrupomorpha</taxon>
        <taxon>Chalcidoidea</taxon>
        <taxon>Aphelinidae</taxon>
        <taxon>Aphelininae</taxon>
        <taxon>Eretmocerus</taxon>
    </lineage>
</organism>
<accession>A0ACC2NXP6</accession>
<protein>
    <submittedName>
        <fullName evidence="1">Uncharacterized protein</fullName>
    </submittedName>
</protein>